<evidence type="ECO:0000313" key="2">
    <source>
        <dbReference type="Proteomes" id="UP000315995"/>
    </source>
</evidence>
<evidence type="ECO:0000313" key="1">
    <source>
        <dbReference type="EMBL" id="QDG52115.1"/>
    </source>
</evidence>
<evidence type="ECO:0008006" key="3">
    <source>
        <dbReference type="Google" id="ProtNLM"/>
    </source>
</evidence>
<proteinExistence type="predicted"/>
<dbReference type="RefSeq" id="WP_141198592.1">
    <property type="nucleotide sequence ID" value="NZ_CP041186.1"/>
</dbReference>
<dbReference type="EMBL" id="CP041186">
    <property type="protein sequence ID" value="QDG52115.1"/>
    <property type="molecule type" value="Genomic_DNA"/>
</dbReference>
<reference evidence="1 2" key="1">
    <citation type="submission" date="2019-06" db="EMBL/GenBank/DDBJ databases">
        <title>Persicimonas caeni gen. nov., sp. nov., a predatory bacterium isolated from solar saltern.</title>
        <authorList>
            <person name="Wang S."/>
        </authorList>
    </citation>
    <scope>NUCLEOTIDE SEQUENCE [LARGE SCALE GENOMIC DNA]</scope>
    <source>
        <strain evidence="1 2">YN101</strain>
    </source>
</reference>
<organism evidence="1 2">
    <name type="scientific">Persicimonas caeni</name>
    <dbReference type="NCBI Taxonomy" id="2292766"/>
    <lineage>
        <taxon>Bacteria</taxon>
        <taxon>Deltaproteobacteria</taxon>
        <taxon>Bradymonadales</taxon>
        <taxon>Bradymonadaceae</taxon>
        <taxon>Persicimonas</taxon>
    </lineage>
</organism>
<sequence>MNASDATDLPHLAEVFDLLRKGRHVCEEDHRIYFALRQRFEDFRHLFDALGFELVRHERKFFYFRGTGELGTGASQMVVFFLVLIEALGDDGRDVHAAIFDEEHRVADLPHLRQERHRRLCAEVGIHGEDELDTQLQRMERYGFAEVNGDSFRFRAPVWRFVELCYEAADALDEASDQEGA</sequence>
<name>A0A4Y6PWJ6_PERCE</name>
<dbReference type="OrthoDB" id="5431884at2"/>
<dbReference type="AlphaFoldDB" id="A0A4Y6PWJ6"/>
<protein>
    <recommendedName>
        <fullName evidence="3">DUF4194 domain-containing protein</fullName>
    </recommendedName>
</protein>
<gene>
    <name evidence="1" type="ORF">FIV42_15595</name>
</gene>
<dbReference type="Pfam" id="PF21980">
    <property type="entry name" value="MksE"/>
    <property type="match status" value="1"/>
</dbReference>
<dbReference type="InterPro" id="IPR053841">
    <property type="entry name" value="MksE"/>
</dbReference>
<accession>A0A4Y6PWJ6</accession>
<dbReference type="Proteomes" id="UP000315995">
    <property type="component" value="Chromosome"/>
</dbReference>
<accession>A0A5B8YB37</accession>
<dbReference type="InterPro" id="IPR042038">
    <property type="entry name" value="MukE_N"/>
</dbReference>
<dbReference type="Gene3D" id="1.10.10.2250">
    <property type="match status" value="1"/>
</dbReference>
<keyword evidence="2" id="KW-1185">Reference proteome</keyword>